<evidence type="ECO:0000256" key="5">
    <source>
        <dbReference type="ARBA" id="ARBA00024043"/>
    </source>
</evidence>
<dbReference type="EMBL" id="LN681231">
    <property type="protein sequence ID" value="CEK28851.1"/>
    <property type="molecule type" value="Genomic_DNA"/>
</dbReference>
<feature type="compositionally biased region" description="Basic and acidic residues" evidence="6">
    <location>
        <begin position="3521"/>
        <end position="3533"/>
    </location>
</feature>
<dbReference type="InterPro" id="IPR049271">
    <property type="entry name" value="DUF6862"/>
</dbReference>
<dbReference type="Pfam" id="PF13018">
    <property type="entry name" value="ESPR"/>
    <property type="match status" value="1"/>
</dbReference>
<keyword evidence="4" id="KW-0843">Virulence</keyword>
<feature type="region of interest" description="Disordered" evidence="6">
    <location>
        <begin position="2495"/>
        <end position="2515"/>
    </location>
</feature>
<evidence type="ECO:0000313" key="8">
    <source>
        <dbReference type="EMBL" id="CEK28851.1"/>
    </source>
</evidence>
<accession>A0A0A8VMM5</accession>
<comment type="subcellular location">
    <subcellularLocation>
        <location evidence="1">Target cell</location>
        <location evidence="1">Target cell cytoplasm</location>
    </subcellularLocation>
</comment>
<dbReference type="Pfam" id="PF04829">
    <property type="entry name" value="PT-VENN"/>
    <property type="match status" value="1"/>
</dbReference>
<evidence type="ECO:0000256" key="6">
    <source>
        <dbReference type="SAM" id="MobiDB-lite"/>
    </source>
</evidence>
<dbReference type="InterPro" id="IPR011050">
    <property type="entry name" value="Pectin_lyase_fold/virulence"/>
</dbReference>
<sequence>MNKNLYRIVFNKARGMLMVVADIAASGRVTSSASSGVGHTQRRCISALSSLSFSLLLALGCVSLSAQANIVADARAPGNQQPTIISSANGTPQVNIQTPSSGGVSRNVYSQFDVDHRGAILNNGHGINQTQLGGFVNGNPLLARGEASVILNEVNSRDPSQLNGYIEVAGRKAQVVIANPAGITCEGCGFINANRATLTTGQAQLNNGQITGYDVDRGEIIVRGAGMDSSRQDHTDLIARSVKVNAGIWANDLKVSAGRNQVDAAHQNINAKASDGSVRPTVAVDVASLGGMYAGKIRLIGTESGVGVRNAGEIGASAGDITITADGMLINSGQINSAQQLAVKTSTGIENAGALYAQGNNQLTTAGTLSNSGTIAAAGDTSLRAAEVNSSRNSVLGAGVKSDNSAITSGTLRVDASGMLTAQGKNISGTALALNARSLDLGGSQTQSRDLTLTAQSGDIDLTGANLSASHHLSVSTTDLLRTDKANVMAEQMALDAHTLSNIDGVIAQTGAADFNLKLPGYLDNRGGSLIAKGNLGIDAARLDSNGNSLLGAGVQSDGKLTATGDLAVATGDDLIAQGQTVAAGALTLSGSQLDLTDGRVQAREMQLTATAGDIVLTGAKVNATDTLSAKTGQTLHSDKAHLTAEQIEMTAGSLSNVDGQIIQTGRGDFHLNLPGELDNRGGVLLAAGNMRLQADKLTSNDHSLLGAGIHADGRQADRGNLQVNTAQALMAQGQNVAVDALTLSGSQIDLTGSQTQASNIALTARDGDVVTREATVLTPGTLAITAAANREQNLDNRGGKLHANNLRLDLARLDNGHGEIAAATDAWIALQRDFTHQVGTRLTAGRDLVLHSAGALINQHKLEAGRDMQVTAVRISNADTHSGLLAGRDISLHSDSLFNRGAIYATHRGQFTVNGNAENHGEIYTEQPLTFTTSGNLVNRGVLQTGEEMQLSTQGDLNNSGTLYAGGDQMQLSINGNLSNAGSLYAAHGSLDLLTDGDLANSGSLYAGGNGKFTTHGNGVNSGSVYSQGALQWQAGGKVANSGSLAALGDLQLHANDLLGTHQSLIGAGLKSDGNRASSGDLTVSTEQGLVAEGQNIAAGQVALSGRDIDLTGSQTQGHAISLVAQSGDITLTDAVVNAATTLSARTAARLRTDKANVMAEQMALDAHTLSNIDGVIAQTGAADFNLKLPGYLDNRGGSLIAKGNLGIDAARLDSNGNSLLGAGVQSDGKLTATGDLAVATGDDLIAQGQTVAAGALTLSGSQLDLTDGRVQAREMQLTATAGDIVLTGAKVNAADTLSAKTGQTLHSDKAHLTAEQIEMTAGSLSNVDGQIIQTGRGDFHLNLPGELDNRGGVLLAAGNMRLQADKLTSNDHSLLGAGIHADGRQADSGNLQVNTAQALMAQGQNVAVDALTLSGSQIDLTGSQTQASNIALTARDGDVVTREATVLTPGTLAITAAANREQNLDNRGGKLHANNLRLDLARLDNGHGEIAAATDAWIALQRDFTHQVGTRLTAGRDLVLHSAGALINQHKLEAGRDMQVTADRISNADTHSGLLAGRDISLHSDSLFNRGAIYATHRGQFTVNGNAENHGEIYTEQPLTFTTSGNLVNRGVLQTGEEMQLSTQGDLNNSGTLYAGGDQMQLSINGNLTNAGSLYAAHGSLDLLTDGDLANSGSLYAGGNGKFTTHGNGVNSGSVYSQGALQWQAGGKVANSGSLAALGDLQLHANDLLGTHQSLIGAGLKSDGNRASSGDLTVSTEQGLVAEGQNIAAGQVALSGRDIDLTGSQTQGHAISLVAQSGDITLTDAVVNAATTLSARTAARLRTDKANVMAEQMALDAHTLSNIDGVIAQTGAADFNLKLPGYLDNRGGSLIAKGNLGIDAVRLDSNGNSLLGAGVQSDGKLTATGDLAVATGDDLIAQGQTVAAGALTLSGSRVDLTDGQMQAREIKISANKGDVTTQRANMVSLGSLTINAGANLGQTLNNQGGTLQANNIYLNLGRFDGSEGNIRASQDLTIGLQSDFSHLADSKLQAGRDLTFTTTGALTNDGQLVAGRKLSTKTNSLLNNGKILAVEANLRTVGAMINQGEILTSGWLASDTNTLFNSGSIIGAEVELKARERMTNSGTKALIGATDEKGTLALLAPVIENSDTVTNTDTSPSTTILGMGKVVLAGGQDNSGNYQTAAQILNLSGLIESGKDLLIYANTLTNRRHVLTANTQFVAGDTVNGTAYWTPQNPDIPGGRYIEPPHGGKNNSSYINTSYTSTTSYNSIDKISPEAQLLAGGNLTPHVGTLENYWSKVSAQGEINLTGVALQQDGWGSQQRLIEKVISKGYYHYRTYKGRLWTNGWGPEVKERPSTQYASSLTAKTLTGSGTVINNGANPGSIASPASRDSTGKNITVEFNGVSLTLPSGGLYRLNTDKGDYAPEPDGGLSFANVNTPSTLDSTGKRFDSQQTTAVSLTPSTGELQQVNAVGGKYEPDPEGALSFASLSSPSFVDSTGQQLNSNQSQGLNRSNLSMPNRAVGGGYLIETNPAFANLNHWKGSDAYLQTLNNDPSLIHKRLGDNMYEQRLVRDQVLALTGKTVASDYRSAQEQFEQLFAAGAQYSKRFNLSPGTHLSAEQMATLTDNIVLMETREVAGQTVLVPVVYLARVKPGELHANGALIAADNIELTDVQGLTNQGAIKATDNLRIGMAKDIILNSRGGLLQAGNNLQLSTLNSDIDLTSARINATNLQLDSGRDVILRTAGDQLSSNNGVVQRTQTVLGPLASINISNNAVINTERDFIQQGAGLNVGQDLQVNTGGGWILNTVQSSDQISANYGYGRSTSEHIRHLGSEVNVGGALTAKVDNFTAVGARINAGNIHLQAQNIDLSAASDRLQVTGSSSSKRHTSSVNLYDETLLGSELISKGNIHLQAVRDINLSASKVETEGAMKLAAGGDVTLTTQTEQHDAQRNHTGKSKGLASTTTTRTEDSLSQRLAVGSMLSAGTIDVSGKNIAVTGSHVVADKEINLRAKENITVGTAQQSESESHLFEQKKSGLMTTGGIGITVGSNSNKVTDNGKTFSSVGSMVGSVQGNVNMTAGEDLRVQGSDVLAGKDIHLTGKNVAIVAAENQLSQTHSVEQKQSGLTLALSGPVGSAINTAVTTAKAASEESNGRLAALQGIKAALSGVQAVQAGQLVQAEGGDTASMFGISASLGSQKSSSQQHQEQTSVAGSTLTAGNNLSVMATGEGNSANSGDILIAGSQLKAGGDTTLDAARDVWLLGAANTQKTDGSNRSSGGSVGVSLGMGGSGSGLSVFANANKGQGRERGDGTFWSETQVDSGGTLSLHSGRDTSLIGAQASGESIKADVGRDLLLQSQQDSDNYDAKQTSTSGGISMAVVGGGGSANLSMSRDKLHSNYDSVQEQTGFFAGKGGFDITVGEHTQLDGAVIASTADKSKNSLDTGTLGFSNIENKADFKAEHQGGSLSTGGPVGSDLLSNLGGVALSGLGNDGHAEGTTQAAVADGSITIRETDKQQQNVDDLSRDTDNANDRIDPIFDKEKEQRRLKEAQLIGEIGGQAMDIARTQGDINGLEKALKHHPELKGDAKALRETKEYQAAMQKYGTGSPLQQGLQAATAAIQGLAGGDMAKALAGASAPYLAEVIKKSTGDNQEANLMAHAVLGAVVAKINGDSALSGASGAAMGEYIAQQMYPGVKREDLSEEQRQTLSALSTLASGLSGGLAGDSTADAVAGAQAGKNAVENNYLSVSEKTELELAKQKRQNSKDPAEREQAQQKINELREKDIASDKKVIDACSNGNAGSAACASARLEVITAKGEYETGPYNSKVSQQYSDAYGQIVNLLNITSVDAQNQQQVNYAMVQLGVDKATAAAYIETYDGMRIIAASLSPVLGSAAASKLGTLTNTITTAEKAQSSQIIKNYGPLESGPLGNPNDPRAPASTFRSGTYSEKVAEKDIYLYRDYGGSAKADGRFWTPEPSKGPLQSQMNSAVLPEWGNTFQNQAIIKIPKGTVYYEGAAASQTGTTGTKPTLSGGGTQIFLPTPESEWVIKK</sequence>
<protein>
    <submittedName>
        <fullName evidence="8">Large exoprotein involved in heme utilization or adhesion of ShlA/HecA/FhaA family</fullName>
    </submittedName>
</protein>
<feature type="compositionally biased region" description="Polar residues" evidence="6">
    <location>
        <begin position="3314"/>
        <end position="3327"/>
    </location>
</feature>
<comment type="similarity">
    <text evidence="5">In the N-terminal section; belongs to the CdiA toxin family.</text>
</comment>
<feature type="region of interest" description="Disordered" evidence="6">
    <location>
        <begin position="3296"/>
        <end position="3330"/>
    </location>
</feature>
<dbReference type="GO" id="GO:0003824">
    <property type="term" value="F:catalytic activity"/>
    <property type="evidence" value="ECO:0007669"/>
    <property type="project" value="UniProtKB-ARBA"/>
</dbReference>
<evidence type="ECO:0000256" key="4">
    <source>
        <dbReference type="ARBA" id="ARBA00023026"/>
    </source>
</evidence>
<dbReference type="Pfam" id="PF13332">
    <property type="entry name" value="Fil_haemagg_2"/>
    <property type="match status" value="4"/>
</dbReference>
<evidence type="ECO:0000259" key="7">
    <source>
        <dbReference type="SMART" id="SM00912"/>
    </source>
</evidence>
<feature type="region of interest" description="Disordered" evidence="6">
    <location>
        <begin position="2946"/>
        <end position="2969"/>
    </location>
</feature>
<dbReference type="NCBIfam" id="TIGR01731">
    <property type="entry name" value="fil_hemag_20aa"/>
    <property type="match status" value="23"/>
</dbReference>
<proteinExistence type="inferred from homology"/>
<dbReference type="InterPro" id="IPR025157">
    <property type="entry name" value="Hemagglutinin_rpt"/>
</dbReference>
<evidence type="ECO:0000256" key="1">
    <source>
        <dbReference type="ARBA" id="ARBA00004219"/>
    </source>
</evidence>
<dbReference type="InterPro" id="IPR008619">
    <property type="entry name" value="Filamentous_hemagglutn_rpt"/>
</dbReference>
<keyword evidence="3" id="KW-1266">Target cell cytoplasm</keyword>
<organism evidence="8">
    <name type="scientific">Yersinia ruckeri</name>
    <dbReference type="NCBI Taxonomy" id="29486"/>
    <lineage>
        <taxon>Bacteria</taxon>
        <taxon>Pseudomonadati</taxon>
        <taxon>Pseudomonadota</taxon>
        <taxon>Gammaproteobacteria</taxon>
        <taxon>Enterobacterales</taxon>
        <taxon>Yersiniaceae</taxon>
        <taxon>Yersinia</taxon>
    </lineage>
</organism>
<dbReference type="InterPro" id="IPR010069">
    <property type="entry name" value="CdiA_FHA1_rpt"/>
</dbReference>
<feature type="region of interest" description="Disordered" evidence="6">
    <location>
        <begin position="3496"/>
        <end position="3533"/>
    </location>
</feature>
<feature type="region of interest" description="Disordered" evidence="6">
    <location>
        <begin position="3755"/>
        <end position="3774"/>
    </location>
</feature>
<dbReference type="NCBIfam" id="TIGR01901">
    <property type="entry name" value="adhes_NPXG"/>
    <property type="match status" value="1"/>
</dbReference>
<dbReference type="SMART" id="SM00912">
    <property type="entry name" value="Haemagg_act"/>
    <property type="match status" value="1"/>
</dbReference>
<dbReference type="Pfam" id="PF05860">
    <property type="entry name" value="TPS"/>
    <property type="match status" value="1"/>
</dbReference>
<keyword evidence="2" id="KW-0800">Toxin</keyword>
<reference evidence="8" key="1">
    <citation type="journal article" date="2015" name="Genome Announc.">
        <title>Complete Genome Sequence of Yersinia ruckeri Strain CSF007-82, Etiologic Agent of Red Mouth Disease in Salmonid Fish.</title>
        <authorList>
            <person name="Nelson M.C."/>
            <person name="LaPatra S.E."/>
            <person name="Welch T.J."/>
            <person name="Graf J."/>
        </authorList>
    </citation>
    <scope>NUCLEOTIDE SEQUENCE</scope>
    <source>
        <strain evidence="8">CSF007-82</strain>
    </source>
</reference>
<dbReference type="InterPro" id="IPR012334">
    <property type="entry name" value="Pectin_lyas_fold"/>
</dbReference>
<dbReference type="InterPro" id="IPR006914">
    <property type="entry name" value="VENN_dom"/>
</dbReference>
<feature type="domain" description="Filamentous haemagglutinin FhaB/tRNA nuclease CdiA-like TPS" evidence="7">
    <location>
        <begin position="88"/>
        <end position="208"/>
    </location>
</feature>
<dbReference type="Pfam" id="PF05594">
    <property type="entry name" value="Fil_haemagg"/>
    <property type="match status" value="10"/>
</dbReference>
<evidence type="ECO:0000256" key="3">
    <source>
        <dbReference type="ARBA" id="ARBA00022913"/>
    </source>
</evidence>
<dbReference type="SUPFAM" id="SSF51126">
    <property type="entry name" value="Pectin lyase-like"/>
    <property type="match status" value="1"/>
</dbReference>
<feature type="region of interest" description="Disordered" evidence="6">
    <location>
        <begin position="3923"/>
        <end position="3944"/>
    </location>
</feature>
<dbReference type="GO" id="GO:0090729">
    <property type="term" value="F:toxin activity"/>
    <property type="evidence" value="ECO:0007669"/>
    <property type="project" value="UniProtKB-KW"/>
</dbReference>
<evidence type="ECO:0000256" key="2">
    <source>
        <dbReference type="ARBA" id="ARBA00022656"/>
    </source>
</evidence>
<dbReference type="Pfam" id="PF21726">
    <property type="entry name" value="DUF6862"/>
    <property type="match status" value="1"/>
</dbReference>
<dbReference type="Gene3D" id="2.160.20.10">
    <property type="entry name" value="Single-stranded right-handed beta-helix, Pectin lyase-like"/>
    <property type="match status" value="1"/>
</dbReference>
<dbReference type="InterPro" id="IPR008638">
    <property type="entry name" value="FhaB/CdiA-like_TPS"/>
</dbReference>
<dbReference type="InterPro" id="IPR024973">
    <property type="entry name" value="ESPR"/>
</dbReference>
<name>A0A0A8VMM5_YERRU</name>
<gene>
    <name evidence="8" type="ORF">CSF007_15645</name>
</gene>